<dbReference type="FunFam" id="3.15.10.30:FF:000001">
    <property type="entry name" value="Takeout-like protein 1"/>
    <property type="match status" value="1"/>
</dbReference>
<dbReference type="Pfam" id="PF06585">
    <property type="entry name" value="JHBP"/>
    <property type="match status" value="1"/>
</dbReference>
<dbReference type="PANTHER" id="PTHR11008">
    <property type="entry name" value="PROTEIN TAKEOUT-LIKE PROTEIN"/>
    <property type="match status" value="1"/>
</dbReference>
<dbReference type="AlphaFoldDB" id="A0A6P8ZEN5"/>
<dbReference type="OrthoDB" id="8190514at2759"/>
<keyword evidence="1 4" id="KW-0732">Signal</keyword>
<dbReference type="Proteomes" id="UP000515160">
    <property type="component" value="Chromosome 2R"/>
</dbReference>
<evidence type="ECO:0000313" key="6">
    <source>
        <dbReference type="RefSeq" id="XP_034116712.2"/>
    </source>
</evidence>
<reference evidence="6" key="1">
    <citation type="submission" date="2025-08" db="UniProtKB">
        <authorList>
            <consortium name="RefSeq"/>
        </authorList>
    </citation>
    <scope>IDENTIFICATION</scope>
    <source>
        <strain evidence="6">15112-1751.03</strain>
        <tissue evidence="6">Whole Adult</tissue>
    </source>
</reference>
<dbReference type="SMART" id="SM00700">
    <property type="entry name" value="JHBP"/>
    <property type="match status" value="1"/>
</dbReference>
<feature type="signal peptide" evidence="4">
    <location>
        <begin position="1"/>
        <end position="19"/>
    </location>
</feature>
<evidence type="ECO:0000256" key="2">
    <source>
        <dbReference type="ARBA" id="ARBA00023108"/>
    </source>
</evidence>
<gene>
    <name evidence="6" type="primary">LOC117576215</name>
</gene>
<organism evidence="5 6">
    <name type="scientific">Drosophila albomicans</name>
    <name type="common">Fruit fly</name>
    <dbReference type="NCBI Taxonomy" id="7291"/>
    <lineage>
        <taxon>Eukaryota</taxon>
        <taxon>Metazoa</taxon>
        <taxon>Ecdysozoa</taxon>
        <taxon>Arthropoda</taxon>
        <taxon>Hexapoda</taxon>
        <taxon>Insecta</taxon>
        <taxon>Pterygota</taxon>
        <taxon>Neoptera</taxon>
        <taxon>Endopterygota</taxon>
        <taxon>Diptera</taxon>
        <taxon>Brachycera</taxon>
        <taxon>Muscomorpha</taxon>
        <taxon>Ephydroidea</taxon>
        <taxon>Drosophilidae</taxon>
        <taxon>Drosophila</taxon>
    </lineage>
</organism>
<sequence>MRGILKVVISLQFLVVFRCQTLTLPKGIQKCNYGDLKCIIESMNNVIKQFPKGIPAIGMIPTDVVDVPNLELWNNDESGGVWLKFQLFNQINYGFENTTITKLKGFGRDPTATTMEIHGQIPSLIHKGSYIATGRVGFTLINTTGESVSDFQHFQFTLKLKVITEYRNNTRYLKIYELVPIVKMKRWILWLDEFFKENSDLTLAVNKVFNAHWVEFYNEMEPSILDVFSKVFTSLIGGIFHKVPYDELFLNNDFGNEQKS</sequence>
<dbReference type="RefSeq" id="XP_034116712.2">
    <property type="nucleotide sequence ID" value="XM_034260821.2"/>
</dbReference>
<comment type="similarity">
    <text evidence="3">Belongs to the TO family.</text>
</comment>
<dbReference type="GeneID" id="117576215"/>
<dbReference type="InterPro" id="IPR038606">
    <property type="entry name" value="To_sf"/>
</dbReference>
<evidence type="ECO:0000256" key="4">
    <source>
        <dbReference type="SAM" id="SignalP"/>
    </source>
</evidence>
<name>A0A6P8ZEN5_DROAB</name>
<proteinExistence type="inferred from homology"/>
<keyword evidence="2" id="KW-0090">Biological rhythms</keyword>
<evidence type="ECO:0000256" key="3">
    <source>
        <dbReference type="ARBA" id="ARBA00060902"/>
    </source>
</evidence>
<protein>
    <submittedName>
        <fullName evidence="6">Protein takeout-like</fullName>
    </submittedName>
</protein>
<dbReference type="GO" id="GO:0007623">
    <property type="term" value="P:circadian rhythm"/>
    <property type="evidence" value="ECO:0007669"/>
    <property type="project" value="UniProtKB-ARBA"/>
</dbReference>
<evidence type="ECO:0000313" key="5">
    <source>
        <dbReference type="Proteomes" id="UP000515160"/>
    </source>
</evidence>
<dbReference type="GO" id="GO:0005615">
    <property type="term" value="C:extracellular space"/>
    <property type="evidence" value="ECO:0007669"/>
    <property type="project" value="TreeGrafter"/>
</dbReference>
<evidence type="ECO:0000256" key="1">
    <source>
        <dbReference type="ARBA" id="ARBA00022729"/>
    </source>
</evidence>
<dbReference type="InterPro" id="IPR010562">
    <property type="entry name" value="Haemolymph_juvenile_hormone-bd"/>
</dbReference>
<dbReference type="PANTHER" id="PTHR11008:SF32">
    <property type="entry name" value="CIRCADIAN CLOCK-CONTROLLED PROTEIN DAYWAKE-RELATED"/>
    <property type="match status" value="1"/>
</dbReference>
<dbReference type="Gene3D" id="3.15.10.30">
    <property type="entry name" value="Haemolymph juvenile hormone binding protein"/>
    <property type="match status" value="1"/>
</dbReference>
<accession>A0A6P8ZEN5</accession>
<feature type="chain" id="PRO_5039547298" evidence="4">
    <location>
        <begin position="20"/>
        <end position="260"/>
    </location>
</feature>
<keyword evidence="5" id="KW-1185">Reference proteome</keyword>